<evidence type="ECO:0000313" key="2">
    <source>
        <dbReference type="Proteomes" id="UP000321436"/>
    </source>
</evidence>
<proteinExistence type="predicted"/>
<keyword evidence="2" id="KW-1185">Reference proteome</keyword>
<organism evidence="1 2">
    <name type="scientific">Chitinophaga cymbidii</name>
    <dbReference type="NCBI Taxonomy" id="1096750"/>
    <lineage>
        <taxon>Bacteria</taxon>
        <taxon>Pseudomonadati</taxon>
        <taxon>Bacteroidota</taxon>
        <taxon>Chitinophagia</taxon>
        <taxon>Chitinophagales</taxon>
        <taxon>Chitinophagaceae</taxon>
        <taxon>Chitinophaga</taxon>
    </lineage>
</organism>
<accession>A0A512RP06</accession>
<gene>
    <name evidence="1" type="ORF">CCY01nite_36860</name>
</gene>
<evidence type="ECO:0008006" key="3">
    <source>
        <dbReference type="Google" id="ProtNLM"/>
    </source>
</evidence>
<reference evidence="1 2" key="1">
    <citation type="submission" date="2019-07" db="EMBL/GenBank/DDBJ databases">
        <title>Whole genome shotgun sequence of Chitinophaga cymbidii NBRC 109752.</title>
        <authorList>
            <person name="Hosoyama A."/>
            <person name="Uohara A."/>
            <person name="Ohji S."/>
            <person name="Ichikawa N."/>
        </authorList>
    </citation>
    <scope>NUCLEOTIDE SEQUENCE [LARGE SCALE GENOMIC DNA]</scope>
    <source>
        <strain evidence="1 2">NBRC 109752</strain>
    </source>
</reference>
<name>A0A512RP06_9BACT</name>
<dbReference type="Proteomes" id="UP000321436">
    <property type="component" value="Unassembled WGS sequence"/>
</dbReference>
<dbReference type="EMBL" id="BKAU01000004">
    <property type="protein sequence ID" value="GEP97426.1"/>
    <property type="molecule type" value="Genomic_DNA"/>
</dbReference>
<evidence type="ECO:0000313" key="1">
    <source>
        <dbReference type="EMBL" id="GEP97426.1"/>
    </source>
</evidence>
<comment type="caution">
    <text evidence="1">The sequence shown here is derived from an EMBL/GenBank/DDBJ whole genome shotgun (WGS) entry which is preliminary data.</text>
</comment>
<protein>
    <recommendedName>
        <fullName evidence="3">Fimbrillin-A associated anchor s Mfa1 and Mfa2 family protein</fullName>
    </recommendedName>
</protein>
<dbReference type="AlphaFoldDB" id="A0A512RP06"/>
<sequence length="226" mass="25350">MVDLPEGEYDISVIAFKRGSGPGLYYEWKDGVPYYGEPINSSLTNSMYGPNRIQMRDSLYSMQLFDPQDSTKSLPLKFIAEVDGYHGRKVVAVNGTPSVVTLEMKRMAFGVQLSADNFTEGKLHAEFIGNGAMLPKTVTPENMGGHFIYTLHSFIGQEDTYSRLLNVRITWEKADGTMVPLGEKPVYFKRNILTTIHVTIPGPDEGTILDPVIIESEWVKIETEEF</sequence>